<gene>
    <name evidence="2" type="ORF">SAMN02745121_05420</name>
</gene>
<proteinExistence type="predicted"/>
<organism evidence="2 3">
    <name type="scientific">Nannocystis exedens</name>
    <dbReference type="NCBI Taxonomy" id="54"/>
    <lineage>
        <taxon>Bacteria</taxon>
        <taxon>Pseudomonadati</taxon>
        <taxon>Myxococcota</taxon>
        <taxon>Polyangia</taxon>
        <taxon>Nannocystales</taxon>
        <taxon>Nannocystaceae</taxon>
        <taxon>Nannocystis</taxon>
    </lineage>
</organism>
<dbReference type="STRING" id="54.SAMN02745121_05420"/>
<dbReference type="OrthoDB" id="9800181at2"/>
<dbReference type="InterPro" id="IPR042267">
    <property type="entry name" value="VTC_sf"/>
</dbReference>
<dbReference type="Gene3D" id="3.20.100.30">
    <property type="entry name" value="VTC, catalytic tunnel domain"/>
    <property type="match status" value="1"/>
</dbReference>
<dbReference type="CDD" id="cd07750">
    <property type="entry name" value="PolyPPase_VTC_like"/>
    <property type="match status" value="1"/>
</dbReference>
<dbReference type="EMBL" id="FOMX01000019">
    <property type="protein sequence ID" value="SFE76226.1"/>
    <property type="molecule type" value="Genomic_DNA"/>
</dbReference>
<reference evidence="3" key="1">
    <citation type="submission" date="2016-10" db="EMBL/GenBank/DDBJ databases">
        <authorList>
            <person name="Varghese N."/>
            <person name="Submissions S."/>
        </authorList>
    </citation>
    <scope>NUCLEOTIDE SEQUENCE [LARGE SCALE GENOMIC DNA]</scope>
    <source>
        <strain evidence="3">ATCC 25963</strain>
    </source>
</reference>
<name>A0A1I2D6R5_9BACT</name>
<accession>A0A1I2D6R5</accession>
<dbReference type="GO" id="GO:0006799">
    <property type="term" value="P:polyphosphate biosynthetic process"/>
    <property type="evidence" value="ECO:0007669"/>
    <property type="project" value="UniProtKB-ARBA"/>
</dbReference>
<evidence type="ECO:0000259" key="1">
    <source>
        <dbReference type="Pfam" id="PF09359"/>
    </source>
</evidence>
<protein>
    <submittedName>
        <fullName evidence="2">VTC domain-containing protein</fullName>
    </submittedName>
</protein>
<feature type="domain" description="VTC" evidence="1">
    <location>
        <begin position="10"/>
        <end position="249"/>
    </location>
</feature>
<dbReference type="Pfam" id="PF09359">
    <property type="entry name" value="VTC"/>
    <property type="match status" value="1"/>
</dbReference>
<dbReference type="Proteomes" id="UP000199400">
    <property type="component" value="Unassembled WGS sequence"/>
</dbReference>
<sequence>MSVVTANVIERREYKYLIDDATAARLRAAIRPFCDIDPYAARSPGGRYTIESLYLDSPLMGLYWANEHEQVDRIKVRVRGYADSPGSPVFLEVKRRINDVITKTRGRVPRACWSQLLADPAAPIPAEVAGKDRAAVERFLALTRTLHLRPFTLVRYDREPYFSRVDDYVRVTMDTRIRAQAMDQWTFTAPPRNWRALDDGVTMKSPESLIVLELKFTTQVPLWLHSIVERLDLTRRSFSKYGTSIKAFYGAMDARTCRFAGGWR</sequence>
<evidence type="ECO:0000313" key="3">
    <source>
        <dbReference type="Proteomes" id="UP000199400"/>
    </source>
</evidence>
<keyword evidence="3" id="KW-1185">Reference proteome</keyword>
<evidence type="ECO:0000313" key="2">
    <source>
        <dbReference type="EMBL" id="SFE76226.1"/>
    </source>
</evidence>
<dbReference type="InterPro" id="IPR018966">
    <property type="entry name" value="VTC_domain"/>
</dbReference>
<dbReference type="AlphaFoldDB" id="A0A1I2D6R5"/>